<name>A0A9P6HB36_9AGAM</name>
<accession>A0A9P6HB36</accession>
<dbReference type="AlphaFoldDB" id="A0A9P6HB36"/>
<reference evidence="2" key="2">
    <citation type="submission" date="2020-11" db="EMBL/GenBank/DDBJ databases">
        <authorList>
            <consortium name="DOE Joint Genome Institute"/>
            <person name="Kuo A."/>
            <person name="Miyauchi S."/>
            <person name="Kiss E."/>
            <person name="Drula E."/>
            <person name="Kohler A."/>
            <person name="Sanchez-Garcia M."/>
            <person name="Andreopoulos B."/>
            <person name="Barry K.W."/>
            <person name="Bonito G."/>
            <person name="Buee M."/>
            <person name="Carver A."/>
            <person name="Chen C."/>
            <person name="Cichocki N."/>
            <person name="Clum A."/>
            <person name="Culley D."/>
            <person name="Crous P.W."/>
            <person name="Fauchery L."/>
            <person name="Girlanda M."/>
            <person name="Hayes R."/>
            <person name="Keri Z."/>
            <person name="Labutti K."/>
            <person name="Lipzen A."/>
            <person name="Lombard V."/>
            <person name="Magnuson J."/>
            <person name="Maillard F."/>
            <person name="Morin E."/>
            <person name="Murat C."/>
            <person name="Nolan M."/>
            <person name="Ohm R."/>
            <person name="Pangilinan J."/>
            <person name="Pereira M."/>
            <person name="Perotto S."/>
            <person name="Peter M."/>
            <person name="Riley R."/>
            <person name="Sitrit Y."/>
            <person name="Stielow B."/>
            <person name="Szollosi G."/>
            <person name="Zifcakova L."/>
            <person name="Stursova M."/>
            <person name="Spatafora J.W."/>
            <person name="Tedersoo L."/>
            <person name="Vaario L.-M."/>
            <person name="Yamada A."/>
            <person name="Yan M."/>
            <person name="Wang P."/>
            <person name="Xu J."/>
            <person name="Bruns T."/>
            <person name="Baldrian P."/>
            <person name="Vilgalys R."/>
            <person name="Henrissat B."/>
            <person name="Grigoriev I.V."/>
            <person name="Hibbett D."/>
            <person name="Nagy L.G."/>
            <person name="Martin F.M."/>
        </authorList>
    </citation>
    <scope>NUCLEOTIDE SEQUENCE</scope>
    <source>
        <strain evidence="2">UH-Tt-Lm1</strain>
    </source>
</reference>
<comment type="caution">
    <text evidence="2">The sequence shown here is derived from an EMBL/GenBank/DDBJ whole genome shotgun (WGS) entry which is preliminary data.</text>
</comment>
<dbReference type="Proteomes" id="UP000736335">
    <property type="component" value="Unassembled WGS sequence"/>
</dbReference>
<evidence type="ECO:0000313" key="2">
    <source>
        <dbReference type="EMBL" id="KAF9783336.1"/>
    </source>
</evidence>
<evidence type="ECO:0000256" key="1">
    <source>
        <dbReference type="SAM" id="MobiDB-lite"/>
    </source>
</evidence>
<protein>
    <submittedName>
        <fullName evidence="2">Uncharacterized protein</fullName>
    </submittedName>
</protein>
<evidence type="ECO:0000313" key="3">
    <source>
        <dbReference type="Proteomes" id="UP000736335"/>
    </source>
</evidence>
<reference evidence="2" key="1">
    <citation type="journal article" date="2020" name="Nat. Commun.">
        <title>Large-scale genome sequencing of mycorrhizal fungi provides insights into the early evolution of symbiotic traits.</title>
        <authorList>
            <person name="Miyauchi S."/>
            <person name="Kiss E."/>
            <person name="Kuo A."/>
            <person name="Drula E."/>
            <person name="Kohler A."/>
            <person name="Sanchez-Garcia M."/>
            <person name="Morin E."/>
            <person name="Andreopoulos B."/>
            <person name="Barry K.W."/>
            <person name="Bonito G."/>
            <person name="Buee M."/>
            <person name="Carver A."/>
            <person name="Chen C."/>
            <person name="Cichocki N."/>
            <person name="Clum A."/>
            <person name="Culley D."/>
            <person name="Crous P.W."/>
            <person name="Fauchery L."/>
            <person name="Girlanda M."/>
            <person name="Hayes R.D."/>
            <person name="Keri Z."/>
            <person name="LaButti K."/>
            <person name="Lipzen A."/>
            <person name="Lombard V."/>
            <person name="Magnuson J."/>
            <person name="Maillard F."/>
            <person name="Murat C."/>
            <person name="Nolan M."/>
            <person name="Ohm R.A."/>
            <person name="Pangilinan J."/>
            <person name="Pereira M.F."/>
            <person name="Perotto S."/>
            <person name="Peter M."/>
            <person name="Pfister S."/>
            <person name="Riley R."/>
            <person name="Sitrit Y."/>
            <person name="Stielow J.B."/>
            <person name="Szollosi G."/>
            <person name="Zifcakova L."/>
            <person name="Stursova M."/>
            <person name="Spatafora J.W."/>
            <person name="Tedersoo L."/>
            <person name="Vaario L.M."/>
            <person name="Yamada A."/>
            <person name="Yan M."/>
            <person name="Wang P."/>
            <person name="Xu J."/>
            <person name="Bruns T."/>
            <person name="Baldrian P."/>
            <person name="Vilgalys R."/>
            <person name="Dunand C."/>
            <person name="Henrissat B."/>
            <person name="Grigoriev I.V."/>
            <person name="Hibbett D."/>
            <person name="Nagy L.G."/>
            <person name="Martin F.M."/>
        </authorList>
    </citation>
    <scope>NUCLEOTIDE SEQUENCE</scope>
    <source>
        <strain evidence="2">UH-Tt-Lm1</strain>
    </source>
</reference>
<proteinExistence type="predicted"/>
<organism evidence="2 3">
    <name type="scientific">Thelephora terrestris</name>
    <dbReference type="NCBI Taxonomy" id="56493"/>
    <lineage>
        <taxon>Eukaryota</taxon>
        <taxon>Fungi</taxon>
        <taxon>Dikarya</taxon>
        <taxon>Basidiomycota</taxon>
        <taxon>Agaricomycotina</taxon>
        <taxon>Agaricomycetes</taxon>
        <taxon>Thelephorales</taxon>
        <taxon>Thelephoraceae</taxon>
        <taxon>Thelephora</taxon>
    </lineage>
</organism>
<dbReference type="EMBL" id="WIUZ02000010">
    <property type="protein sequence ID" value="KAF9783336.1"/>
    <property type="molecule type" value="Genomic_DNA"/>
</dbReference>
<feature type="region of interest" description="Disordered" evidence="1">
    <location>
        <begin position="55"/>
        <end position="90"/>
    </location>
</feature>
<keyword evidence="3" id="KW-1185">Reference proteome</keyword>
<sequence>MLMIIPVNIRNDLSRKGTKGREKEVVSRSVAKHSQVKLQVLPANTRTINSDLHQYSQNGESSAGVAYPSPHPGTPSHAEYGGQSGKQIVGEGKSIRPASPIHQQSPQPPLDIAAFDALSLLTPEREEGAEFPPTPSRSGAKFVAAQTNPNLPKSTQQRFCVNRRRVSNRRTFPHFSAPATASSSVEYFGNNIAGSFGHRP</sequence>
<gene>
    <name evidence="2" type="ORF">BJ322DRAFT_1022028</name>
</gene>